<protein>
    <submittedName>
        <fullName evidence="2">Uncharacterized protein</fullName>
    </submittedName>
</protein>
<comment type="caution">
    <text evidence="2">The sequence shown here is derived from an EMBL/GenBank/DDBJ whole genome shotgun (WGS) entry which is preliminary data.</text>
</comment>
<organism evidence="2 3">
    <name type="scientific">Dreissena polymorpha</name>
    <name type="common">Zebra mussel</name>
    <name type="synonym">Mytilus polymorpha</name>
    <dbReference type="NCBI Taxonomy" id="45954"/>
    <lineage>
        <taxon>Eukaryota</taxon>
        <taxon>Metazoa</taxon>
        <taxon>Spiralia</taxon>
        <taxon>Lophotrochozoa</taxon>
        <taxon>Mollusca</taxon>
        <taxon>Bivalvia</taxon>
        <taxon>Autobranchia</taxon>
        <taxon>Heteroconchia</taxon>
        <taxon>Euheterodonta</taxon>
        <taxon>Imparidentia</taxon>
        <taxon>Neoheterodontei</taxon>
        <taxon>Myida</taxon>
        <taxon>Dreissenoidea</taxon>
        <taxon>Dreissenidae</taxon>
        <taxon>Dreissena</taxon>
    </lineage>
</organism>
<evidence type="ECO:0000313" key="1">
    <source>
        <dbReference type="EMBL" id="KAH3718967.1"/>
    </source>
</evidence>
<dbReference type="EMBL" id="JAIWYP010000013">
    <property type="protein sequence ID" value="KAH3719013.1"/>
    <property type="molecule type" value="Genomic_DNA"/>
</dbReference>
<name>A0A9D4HIT4_DREPO</name>
<reference evidence="2" key="1">
    <citation type="journal article" date="2019" name="bioRxiv">
        <title>The Genome of the Zebra Mussel, Dreissena polymorpha: A Resource for Invasive Species Research.</title>
        <authorList>
            <person name="McCartney M.A."/>
            <person name="Auch B."/>
            <person name="Kono T."/>
            <person name="Mallez S."/>
            <person name="Zhang Y."/>
            <person name="Obille A."/>
            <person name="Becker A."/>
            <person name="Abrahante J.E."/>
            <person name="Garbe J."/>
            <person name="Badalamenti J.P."/>
            <person name="Herman A."/>
            <person name="Mangelson H."/>
            <person name="Liachko I."/>
            <person name="Sullivan S."/>
            <person name="Sone E.D."/>
            <person name="Koren S."/>
            <person name="Silverstein K.A.T."/>
            <person name="Beckman K.B."/>
            <person name="Gohl D.M."/>
        </authorList>
    </citation>
    <scope>NUCLEOTIDE SEQUENCE</scope>
    <source>
        <strain evidence="2">Duluth1</strain>
        <tissue evidence="2">Whole animal</tissue>
    </source>
</reference>
<gene>
    <name evidence="1" type="ORF">DPMN_061795</name>
    <name evidence="2" type="ORF">DPMN_061841</name>
</gene>
<dbReference type="Proteomes" id="UP000828390">
    <property type="component" value="Unassembled WGS sequence"/>
</dbReference>
<sequence length="59" mass="6721">MFTRSQIVSPEVPLTHHKCLFQGVDFSRRQGFPSIYEPPQEALLSLPFSLLIPTDVDMC</sequence>
<evidence type="ECO:0000313" key="2">
    <source>
        <dbReference type="EMBL" id="KAH3719013.1"/>
    </source>
</evidence>
<dbReference type="AlphaFoldDB" id="A0A9D4HIT4"/>
<accession>A0A9D4HIT4</accession>
<proteinExistence type="predicted"/>
<keyword evidence="3" id="KW-1185">Reference proteome</keyword>
<dbReference type="EMBL" id="JAIWYP010000013">
    <property type="protein sequence ID" value="KAH3718967.1"/>
    <property type="molecule type" value="Genomic_DNA"/>
</dbReference>
<reference evidence="2" key="2">
    <citation type="submission" date="2020-11" db="EMBL/GenBank/DDBJ databases">
        <authorList>
            <person name="McCartney M.A."/>
            <person name="Auch B."/>
            <person name="Kono T."/>
            <person name="Mallez S."/>
            <person name="Becker A."/>
            <person name="Gohl D.M."/>
            <person name="Silverstein K.A.T."/>
            <person name="Koren S."/>
            <person name="Bechman K.B."/>
            <person name="Herman A."/>
            <person name="Abrahante J.E."/>
            <person name="Garbe J."/>
        </authorList>
    </citation>
    <scope>NUCLEOTIDE SEQUENCE</scope>
    <source>
        <strain evidence="2">Duluth1</strain>
        <tissue evidence="2">Whole animal</tissue>
    </source>
</reference>
<evidence type="ECO:0000313" key="3">
    <source>
        <dbReference type="Proteomes" id="UP000828390"/>
    </source>
</evidence>